<organism evidence="1 2">
    <name type="scientific">Nocardiopsis mangrovi</name>
    <dbReference type="NCBI Taxonomy" id="1179818"/>
    <lineage>
        <taxon>Bacteria</taxon>
        <taxon>Bacillati</taxon>
        <taxon>Actinomycetota</taxon>
        <taxon>Actinomycetes</taxon>
        <taxon>Streptosporangiales</taxon>
        <taxon>Nocardiopsidaceae</taxon>
        <taxon>Nocardiopsis</taxon>
    </lineage>
</organism>
<accession>A0ABV9DSE8</accession>
<proteinExistence type="predicted"/>
<gene>
    <name evidence="1" type="ORF">ACFO4E_05510</name>
</gene>
<keyword evidence="2" id="KW-1185">Reference proteome</keyword>
<protein>
    <submittedName>
        <fullName evidence="1">Uncharacterized protein</fullName>
    </submittedName>
</protein>
<name>A0ABV9DSE8_9ACTN</name>
<dbReference type="EMBL" id="JBHSFQ010000003">
    <property type="protein sequence ID" value="MFC4561309.1"/>
    <property type="molecule type" value="Genomic_DNA"/>
</dbReference>
<evidence type="ECO:0000313" key="2">
    <source>
        <dbReference type="Proteomes" id="UP001595923"/>
    </source>
</evidence>
<reference evidence="2" key="1">
    <citation type="journal article" date="2019" name="Int. J. Syst. Evol. Microbiol.">
        <title>The Global Catalogue of Microorganisms (GCM) 10K type strain sequencing project: providing services to taxonomists for standard genome sequencing and annotation.</title>
        <authorList>
            <consortium name="The Broad Institute Genomics Platform"/>
            <consortium name="The Broad Institute Genome Sequencing Center for Infectious Disease"/>
            <person name="Wu L."/>
            <person name="Ma J."/>
        </authorList>
    </citation>
    <scope>NUCLEOTIDE SEQUENCE [LARGE SCALE GENOMIC DNA]</scope>
    <source>
        <strain evidence="2">XZYJ18</strain>
    </source>
</reference>
<evidence type="ECO:0000313" key="1">
    <source>
        <dbReference type="EMBL" id="MFC4561309.1"/>
    </source>
</evidence>
<dbReference type="RefSeq" id="WP_378571912.1">
    <property type="nucleotide sequence ID" value="NZ_JBHSFQ010000003.1"/>
</dbReference>
<comment type="caution">
    <text evidence="1">The sequence shown here is derived from an EMBL/GenBank/DDBJ whole genome shotgun (WGS) entry which is preliminary data.</text>
</comment>
<dbReference type="Proteomes" id="UP001595923">
    <property type="component" value="Unassembled WGS sequence"/>
</dbReference>
<sequence>MTLGELRRAAGRQDLASYLCVLAGRHARWSELRGWLSQLEAAYGPLPPEALERVHRQMLGLPRYGRADSPSLSVVFSAEEFAALTAAAGDRPLAPFVRDLVIDHLTTSGAADSGRGGAGPGC</sequence>